<organism evidence="2">
    <name type="scientific">Tanacetum cinerariifolium</name>
    <name type="common">Dalmatian daisy</name>
    <name type="synonym">Chrysanthemum cinerariifolium</name>
    <dbReference type="NCBI Taxonomy" id="118510"/>
    <lineage>
        <taxon>Eukaryota</taxon>
        <taxon>Viridiplantae</taxon>
        <taxon>Streptophyta</taxon>
        <taxon>Embryophyta</taxon>
        <taxon>Tracheophyta</taxon>
        <taxon>Spermatophyta</taxon>
        <taxon>Magnoliopsida</taxon>
        <taxon>eudicotyledons</taxon>
        <taxon>Gunneridae</taxon>
        <taxon>Pentapetalae</taxon>
        <taxon>asterids</taxon>
        <taxon>campanulids</taxon>
        <taxon>Asterales</taxon>
        <taxon>Asteraceae</taxon>
        <taxon>Asteroideae</taxon>
        <taxon>Anthemideae</taxon>
        <taxon>Anthemidinae</taxon>
        <taxon>Tanacetum</taxon>
    </lineage>
</organism>
<proteinExistence type="predicted"/>
<accession>A0A6L2NST6</accession>
<name>A0A6L2NST6_TANCI</name>
<comment type="caution">
    <text evidence="2">The sequence shown here is derived from an EMBL/GenBank/DDBJ whole genome shotgun (WGS) entry which is preliminary data.</text>
</comment>
<protein>
    <submittedName>
        <fullName evidence="2">Uncharacterized protein</fullName>
    </submittedName>
</protein>
<feature type="region of interest" description="Disordered" evidence="1">
    <location>
        <begin position="211"/>
        <end position="262"/>
    </location>
</feature>
<feature type="region of interest" description="Disordered" evidence="1">
    <location>
        <begin position="1"/>
        <end position="53"/>
    </location>
</feature>
<reference evidence="2" key="1">
    <citation type="journal article" date="2019" name="Sci. Rep.">
        <title>Draft genome of Tanacetum cinerariifolium, the natural source of mosquito coil.</title>
        <authorList>
            <person name="Yamashiro T."/>
            <person name="Shiraishi A."/>
            <person name="Satake H."/>
            <person name="Nakayama K."/>
        </authorList>
    </citation>
    <scope>NUCLEOTIDE SEQUENCE</scope>
</reference>
<evidence type="ECO:0000313" key="2">
    <source>
        <dbReference type="EMBL" id="GEU87614.1"/>
    </source>
</evidence>
<gene>
    <name evidence="2" type="ORF">Tci_059592</name>
</gene>
<feature type="compositionally biased region" description="Basic and acidic residues" evidence="1">
    <location>
        <begin position="219"/>
        <end position="229"/>
    </location>
</feature>
<dbReference type="AlphaFoldDB" id="A0A6L2NST6"/>
<sequence length="262" mass="30051">MGNVKKYVAERTRHKRQHDRRVNARQMQTQKGKHDTSSKSGNDTYADDEDIRPIYDEEPMDKVQLTTELESIFGPMFDEYFNGENQVVSKSFATADASDKRQQQSDAISSTSTLATTVTADGNFNLVFSNTLALLFRVRPLVKGVTYCTCTRTSNSNKNCSMGEIVSLDEEEENVSFQDKYEHVSQRHKMIKKVKKQDDSRQGNDARIKILGTQSQMKKAQDEDHKSIKEQSQYKQDKRKIEDQRRQSSKSNKDNLNIKGDC</sequence>
<evidence type="ECO:0000256" key="1">
    <source>
        <dbReference type="SAM" id="MobiDB-lite"/>
    </source>
</evidence>
<dbReference type="EMBL" id="BKCJ010009579">
    <property type="protein sequence ID" value="GEU87614.1"/>
    <property type="molecule type" value="Genomic_DNA"/>
</dbReference>
<feature type="compositionally biased region" description="Basic and acidic residues" evidence="1">
    <location>
        <begin position="235"/>
        <end position="246"/>
    </location>
</feature>